<evidence type="ECO:0000259" key="4">
    <source>
        <dbReference type="Pfam" id="PF04389"/>
    </source>
</evidence>
<organism evidence="5 6">
    <name type="scientific">Compostimonas suwonensis</name>
    <dbReference type="NCBI Taxonomy" id="1048394"/>
    <lineage>
        <taxon>Bacteria</taxon>
        <taxon>Bacillati</taxon>
        <taxon>Actinomycetota</taxon>
        <taxon>Actinomycetes</taxon>
        <taxon>Micrococcales</taxon>
        <taxon>Microbacteriaceae</taxon>
        <taxon>Compostimonas</taxon>
    </lineage>
</organism>
<evidence type="ECO:0000313" key="6">
    <source>
        <dbReference type="Proteomes" id="UP000230161"/>
    </source>
</evidence>
<accession>A0A2M9BCN9</accession>
<keyword evidence="2" id="KW-1133">Transmembrane helix</keyword>
<dbReference type="GO" id="GO:0008235">
    <property type="term" value="F:metalloexopeptidase activity"/>
    <property type="evidence" value="ECO:0007669"/>
    <property type="project" value="InterPro"/>
</dbReference>
<dbReference type="InterPro" id="IPR007484">
    <property type="entry name" value="Peptidase_M28"/>
</dbReference>
<dbReference type="GO" id="GO:0006508">
    <property type="term" value="P:proteolysis"/>
    <property type="evidence" value="ECO:0007669"/>
    <property type="project" value="InterPro"/>
</dbReference>
<evidence type="ECO:0000259" key="3">
    <source>
        <dbReference type="Pfam" id="PF02225"/>
    </source>
</evidence>
<dbReference type="InterPro" id="IPR046450">
    <property type="entry name" value="PA_dom_sf"/>
</dbReference>
<dbReference type="PANTHER" id="PTHR12147">
    <property type="entry name" value="METALLOPEPTIDASE M28 FAMILY MEMBER"/>
    <property type="match status" value="1"/>
</dbReference>
<feature type="compositionally biased region" description="Low complexity" evidence="1">
    <location>
        <begin position="492"/>
        <end position="503"/>
    </location>
</feature>
<feature type="domain" description="PA" evidence="3">
    <location>
        <begin position="141"/>
        <end position="220"/>
    </location>
</feature>
<dbReference type="Gene3D" id="3.50.30.30">
    <property type="match status" value="1"/>
</dbReference>
<comment type="caution">
    <text evidence="5">The sequence shown here is derived from an EMBL/GenBank/DDBJ whole genome shotgun (WGS) entry which is preliminary data.</text>
</comment>
<protein>
    <submittedName>
        <fullName evidence="5">Zn-dependent M28 family amino/carboxypeptidase</fullName>
    </submittedName>
</protein>
<keyword evidence="2" id="KW-0812">Transmembrane</keyword>
<dbReference type="Proteomes" id="UP000230161">
    <property type="component" value="Unassembled WGS sequence"/>
</dbReference>
<dbReference type="OrthoDB" id="345880at2"/>
<dbReference type="EMBL" id="PGFB01000005">
    <property type="protein sequence ID" value="PJJ55710.1"/>
    <property type="molecule type" value="Genomic_DNA"/>
</dbReference>
<feature type="region of interest" description="Disordered" evidence="1">
    <location>
        <begin position="479"/>
        <end position="507"/>
    </location>
</feature>
<dbReference type="SUPFAM" id="SSF53187">
    <property type="entry name" value="Zn-dependent exopeptidases"/>
    <property type="match status" value="1"/>
</dbReference>
<dbReference type="Gene3D" id="3.40.630.10">
    <property type="entry name" value="Zn peptidases"/>
    <property type="match status" value="1"/>
</dbReference>
<evidence type="ECO:0000256" key="1">
    <source>
        <dbReference type="SAM" id="MobiDB-lite"/>
    </source>
</evidence>
<feature type="transmembrane region" description="Helical" evidence="2">
    <location>
        <begin position="517"/>
        <end position="536"/>
    </location>
</feature>
<feature type="domain" description="Peptidase M28" evidence="4">
    <location>
        <begin position="247"/>
        <end position="457"/>
    </location>
</feature>
<keyword evidence="5" id="KW-0645">Protease</keyword>
<dbReference type="AlphaFoldDB" id="A0A2M9BCN9"/>
<reference evidence="5 6" key="1">
    <citation type="submission" date="2017-11" db="EMBL/GenBank/DDBJ databases">
        <title>Genomic Encyclopedia of Archaeal and Bacterial Type Strains, Phase II (KMG-II): From Individual Species to Whole Genera.</title>
        <authorList>
            <person name="Goeker M."/>
        </authorList>
    </citation>
    <scope>NUCLEOTIDE SEQUENCE [LARGE SCALE GENOMIC DNA]</scope>
    <source>
        <strain evidence="5 6">DSM 25625</strain>
    </source>
</reference>
<dbReference type="InterPro" id="IPR045175">
    <property type="entry name" value="M28_fam"/>
</dbReference>
<proteinExistence type="predicted"/>
<dbReference type="PANTHER" id="PTHR12147:SF26">
    <property type="entry name" value="PEPTIDASE M28 DOMAIN-CONTAINING PROTEIN"/>
    <property type="match status" value="1"/>
</dbReference>
<dbReference type="Pfam" id="PF02225">
    <property type="entry name" value="PA"/>
    <property type="match status" value="1"/>
</dbReference>
<keyword evidence="5" id="KW-0121">Carboxypeptidase</keyword>
<name>A0A2M9BCN9_9MICO</name>
<dbReference type="InterPro" id="IPR003137">
    <property type="entry name" value="PA_domain"/>
</dbReference>
<evidence type="ECO:0000256" key="2">
    <source>
        <dbReference type="SAM" id="Phobius"/>
    </source>
</evidence>
<dbReference type="Pfam" id="PF04389">
    <property type="entry name" value="Peptidase_M28"/>
    <property type="match status" value="1"/>
</dbReference>
<sequence>MKRSALALTGIGAAAVGLVVGGIPTAAVAASVDPTSFVEAVTVDGVMEHLAELQAIADANGGNRAVGTPGYEASAHYVEQTLREAGYTTSRQPFDAVTQEITEYELAVIGAAAIPVVGIPFEGTTATPDGGIEGVALAPADPLGCSDAAWEGVTPPAELWVAVVSRGECNFSDKTLTAAGLGAAAILVYNNEDGDLNGTIAPQLPEYIPSVGITQAEGEAVLAELDAPVTVALNVQEVTSTVPTFTVLAETPTGRSDNTVMLGAHLDSVPEGPGINDNGSGSAAILEIAQQLAASGELNNQVRFAWWGAEEVGLLGSYHYTDDLAVNDPRELEEIATYLNFDMVASPNYVISVYDADQSSFEAPVEVPDGSIATEAVFTDYFDSIGQPWIDTAFDGRSDYDGFIANGVPASGLFTGADGVKTDAEAALFGGVVGEQHDQNYHTAGDDLANVNQEALGISLGAMAFATAALADDTSAINGVLPPAEPTPDPTTQPTADPAVPVAGPARLPATGAEAPAVGGIAALLAVLGLAAIAIARVRRDHRVTRSDD</sequence>
<dbReference type="SUPFAM" id="SSF52025">
    <property type="entry name" value="PA domain"/>
    <property type="match status" value="1"/>
</dbReference>
<evidence type="ECO:0000313" key="5">
    <source>
        <dbReference type="EMBL" id="PJJ55710.1"/>
    </source>
</evidence>
<keyword evidence="2" id="KW-0472">Membrane</keyword>
<keyword evidence="5" id="KW-0378">Hydrolase</keyword>
<dbReference type="GO" id="GO:0004180">
    <property type="term" value="F:carboxypeptidase activity"/>
    <property type="evidence" value="ECO:0007669"/>
    <property type="project" value="UniProtKB-KW"/>
</dbReference>
<keyword evidence="6" id="KW-1185">Reference proteome</keyword>
<gene>
    <name evidence="5" type="ORF">CLV54_3061</name>
</gene>